<dbReference type="GO" id="GO:0005743">
    <property type="term" value="C:mitochondrial inner membrane"/>
    <property type="evidence" value="ECO:0007669"/>
    <property type="project" value="UniProtKB-SubCell"/>
</dbReference>
<evidence type="ECO:0000256" key="11">
    <source>
        <dbReference type="RuleBase" id="RU367069"/>
    </source>
</evidence>
<dbReference type="NCBIfam" id="TIGR00562">
    <property type="entry name" value="proto_IX_ox"/>
    <property type="match status" value="1"/>
</dbReference>
<comment type="caution">
    <text evidence="14">The sequence shown here is derived from an EMBL/GenBank/DDBJ whole genome shotgun (WGS) entry which is preliminary data.</text>
</comment>
<keyword evidence="15" id="KW-1185">Reference proteome</keyword>
<evidence type="ECO:0000256" key="1">
    <source>
        <dbReference type="ARBA" id="ARBA00002600"/>
    </source>
</evidence>
<dbReference type="GO" id="GO:0006782">
    <property type="term" value="P:protoporphyrinogen IX biosynthetic process"/>
    <property type="evidence" value="ECO:0007669"/>
    <property type="project" value="UniProtKB-UniRule"/>
</dbReference>
<dbReference type="Proteomes" id="UP000799772">
    <property type="component" value="Unassembled WGS sequence"/>
</dbReference>
<dbReference type="SUPFAM" id="SSF51905">
    <property type="entry name" value="FAD/NAD(P)-binding domain"/>
    <property type="match status" value="1"/>
</dbReference>
<reference evidence="14" key="1">
    <citation type="journal article" date="2020" name="Stud. Mycol.">
        <title>101 Dothideomycetes genomes: a test case for predicting lifestyles and emergence of pathogens.</title>
        <authorList>
            <person name="Haridas S."/>
            <person name="Albert R."/>
            <person name="Binder M."/>
            <person name="Bloem J."/>
            <person name="Labutti K."/>
            <person name="Salamov A."/>
            <person name="Andreopoulos B."/>
            <person name="Baker S."/>
            <person name="Barry K."/>
            <person name="Bills G."/>
            <person name="Bluhm B."/>
            <person name="Cannon C."/>
            <person name="Castanera R."/>
            <person name="Culley D."/>
            <person name="Daum C."/>
            <person name="Ezra D."/>
            <person name="Gonzalez J."/>
            <person name="Henrissat B."/>
            <person name="Kuo A."/>
            <person name="Liang C."/>
            <person name="Lipzen A."/>
            <person name="Lutzoni F."/>
            <person name="Magnuson J."/>
            <person name="Mondo S."/>
            <person name="Nolan M."/>
            <person name="Ohm R."/>
            <person name="Pangilinan J."/>
            <person name="Park H.-J."/>
            <person name="Ramirez L."/>
            <person name="Alfaro M."/>
            <person name="Sun H."/>
            <person name="Tritt A."/>
            <person name="Yoshinaga Y."/>
            <person name="Zwiers L.-H."/>
            <person name="Turgeon B."/>
            <person name="Goodwin S."/>
            <person name="Spatafora J."/>
            <person name="Crous P."/>
            <person name="Grigoriev I."/>
        </authorList>
    </citation>
    <scope>NUCLEOTIDE SEQUENCE</scope>
    <source>
        <strain evidence="14">CBS 133067</strain>
    </source>
</reference>
<keyword evidence="9 11" id="KW-0627">Porphyrin biosynthesis</keyword>
<evidence type="ECO:0000256" key="5">
    <source>
        <dbReference type="ARBA" id="ARBA00022630"/>
    </source>
</evidence>
<comment type="catalytic activity">
    <reaction evidence="10 11">
        <text>protoporphyrinogen IX + 3 O2 = protoporphyrin IX + 3 H2O2</text>
        <dbReference type="Rhea" id="RHEA:25576"/>
        <dbReference type="ChEBI" id="CHEBI:15379"/>
        <dbReference type="ChEBI" id="CHEBI:16240"/>
        <dbReference type="ChEBI" id="CHEBI:57306"/>
        <dbReference type="ChEBI" id="CHEBI:57307"/>
        <dbReference type="EC" id="1.3.3.4"/>
    </reaction>
</comment>
<evidence type="ECO:0000256" key="7">
    <source>
        <dbReference type="ARBA" id="ARBA00023002"/>
    </source>
</evidence>
<dbReference type="InterPro" id="IPR002937">
    <property type="entry name" value="Amino_oxidase"/>
</dbReference>
<evidence type="ECO:0000256" key="2">
    <source>
        <dbReference type="ARBA" id="ARBA00005073"/>
    </source>
</evidence>
<keyword evidence="6 11" id="KW-0274">FAD</keyword>
<feature type="non-terminal residue" evidence="14">
    <location>
        <position position="1"/>
    </location>
</feature>
<dbReference type="InterPro" id="IPR004572">
    <property type="entry name" value="Protoporphyrinogen_oxidase"/>
</dbReference>
<dbReference type="PANTHER" id="PTHR42923">
    <property type="entry name" value="PROTOPORPHYRINOGEN OXIDASE"/>
    <property type="match status" value="1"/>
</dbReference>
<evidence type="ECO:0000256" key="3">
    <source>
        <dbReference type="ARBA" id="ARBA00010551"/>
    </source>
</evidence>
<comment type="pathway">
    <text evidence="2 11">Porphyrin-containing compound metabolism; protoporphyrin-IX biosynthesis; protoporphyrin-IX from protoporphyrinogen-IX: step 1/1.</text>
</comment>
<comment type="function">
    <text evidence="1 11">Catalyzes the 6-electron oxidation of protoporphyrinogen-IX to form protoporphyrin-IX.</text>
</comment>
<evidence type="ECO:0000256" key="10">
    <source>
        <dbReference type="ARBA" id="ARBA00047554"/>
    </source>
</evidence>
<dbReference type="SUPFAM" id="SSF54373">
    <property type="entry name" value="FAD-linked reductases, C-terminal domain"/>
    <property type="match status" value="1"/>
</dbReference>
<dbReference type="InterPro" id="IPR050464">
    <property type="entry name" value="Zeta_carotene_desat/Oxidored"/>
</dbReference>
<evidence type="ECO:0000313" key="15">
    <source>
        <dbReference type="Proteomes" id="UP000799772"/>
    </source>
</evidence>
<keyword evidence="5 11" id="KW-0285">Flavoprotein</keyword>
<feature type="region of interest" description="Disordered" evidence="12">
    <location>
        <begin position="279"/>
        <end position="317"/>
    </location>
</feature>
<dbReference type="Gene3D" id="3.50.50.60">
    <property type="entry name" value="FAD/NAD(P)-binding domain"/>
    <property type="match status" value="1"/>
</dbReference>
<evidence type="ECO:0000256" key="6">
    <source>
        <dbReference type="ARBA" id="ARBA00022827"/>
    </source>
</evidence>
<evidence type="ECO:0000256" key="9">
    <source>
        <dbReference type="ARBA" id="ARBA00023244"/>
    </source>
</evidence>
<dbReference type="OrthoDB" id="438553at2759"/>
<dbReference type="EMBL" id="ML978123">
    <property type="protein sequence ID" value="KAF2101629.1"/>
    <property type="molecule type" value="Genomic_DNA"/>
</dbReference>
<dbReference type="GO" id="GO:0004729">
    <property type="term" value="F:oxygen-dependent protoporphyrinogen oxidase activity"/>
    <property type="evidence" value="ECO:0007669"/>
    <property type="project" value="UniProtKB-UniRule"/>
</dbReference>
<dbReference type="PANTHER" id="PTHR42923:SF3">
    <property type="entry name" value="PROTOPORPHYRINOGEN OXIDASE"/>
    <property type="match status" value="1"/>
</dbReference>
<proteinExistence type="inferred from homology"/>
<feature type="compositionally biased region" description="Polar residues" evidence="12">
    <location>
        <begin position="294"/>
        <end position="311"/>
    </location>
</feature>
<dbReference type="AlphaFoldDB" id="A0A9P4ILI0"/>
<evidence type="ECO:0000256" key="12">
    <source>
        <dbReference type="SAM" id="MobiDB-lite"/>
    </source>
</evidence>
<evidence type="ECO:0000313" key="14">
    <source>
        <dbReference type="EMBL" id="KAF2101629.1"/>
    </source>
</evidence>
<protein>
    <recommendedName>
        <fullName evidence="4 11">Protoporphyrinogen oxidase</fullName>
        <ecNumber evidence="4 11">1.3.3.4</ecNumber>
    </recommendedName>
</protein>
<keyword evidence="7 11" id="KW-0560">Oxidoreductase</keyword>
<comment type="cofactor">
    <cofactor evidence="11">
        <name>FAD</name>
        <dbReference type="ChEBI" id="CHEBI:57692"/>
    </cofactor>
    <text evidence="11">Binds 1 FAD per subunit.</text>
</comment>
<dbReference type="Pfam" id="PF01593">
    <property type="entry name" value="Amino_oxidase"/>
    <property type="match status" value="1"/>
</dbReference>
<evidence type="ECO:0000259" key="13">
    <source>
        <dbReference type="Pfam" id="PF01593"/>
    </source>
</evidence>
<evidence type="ECO:0000256" key="4">
    <source>
        <dbReference type="ARBA" id="ARBA00012867"/>
    </source>
</evidence>
<dbReference type="InterPro" id="IPR036188">
    <property type="entry name" value="FAD/NAD-bd_sf"/>
</dbReference>
<sequence length="516" mass="56266">REVAILGGGVTGLASAYYLSRADPKARITLYEASDQLGGWVQTKHVPVEGGSIVFESGPRTLRPSGNGLVTARLLQDLNLVKDMLCIPKFAPAARNRYIYYPDRLNRLPAQGEGLISFFSNILSNRALYSGLISGFFHDFRNPTQNASTADESIGHYISRRFNSAVADKLVSALFHGIYAGDIYKLSVRSLLPILPYLEDRFGSVTMGAGVLVGAKTRIMEKSLWDITSDAEMKSISRDVINVLSQSSVFTLRSGLGSLVTRLEEVLRSEGHATINMSSAVTKLEVPREEGEQSSRSGTSSRKIQISSNADDSPKSYDTVISTLPHNSFASLLPWAASDSSQVPPMPNVSVMVVNLWFRNSSLLDSVPGFGYLIPRAVPYHQNPECALGVIFDTFATAGQDQSLDEQTPVQEVKPNGTKLTVILGGHWWSGWEALPSTSEGINMARTVLARHMGITEAPDEVQATLQRDCIPQYTVGHADRMRDFHYKLLREYGGNLRVAGASYGGVGVNDCVRSA</sequence>
<accession>A0A9P4ILI0</accession>
<feature type="domain" description="Amine oxidase" evidence="13">
    <location>
        <begin position="11"/>
        <end position="516"/>
    </location>
</feature>
<name>A0A9P4ILI0_9PEZI</name>
<comment type="subcellular location">
    <subcellularLocation>
        <location evidence="11">Mitochondrion inner membrane</location>
    </subcellularLocation>
</comment>
<keyword evidence="8 11" id="KW-0350">Heme biosynthesis</keyword>
<evidence type="ECO:0000256" key="8">
    <source>
        <dbReference type="ARBA" id="ARBA00023133"/>
    </source>
</evidence>
<feature type="non-terminal residue" evidence="14">
    <location>
        <position position="516"/>
    </location>
</feature>
<organism evidence="14 15">
    <name type="scientific">Rhizodiscina lignyota</name>
    <dbReference type="NCBI Taxonomy" id="1504668"/>
    <lineage>
        <taxon>Eukaryota</taxon>
        <taxon>Fungi</taxon>
        <taxon>Dikarya</taxon>
        <taxon>Ascomycota</taxon>
        <taxon>Pezizomycotina</taxon>
        <taxon>Dothideomycetes</taxon>
        <taxon>Pleosporomycetidae</taxon>
        <taxon>Aulographales</taxon>
        <taxon>Rhizodiscinaceae</taxon>
        <taxon>Rhizodiscina</taxon>
    </lineage>
</organism>
<comment type="similarity">
    <text evidence="3 11">Belongs to the protoporphyrinogen/coproporphyrinogen oxidase family. Protoporphyrinogen oxidase subfamily.</text>
</comment>
<dbReference type="EC" id="1.3.3.4" evidence="4 11"/>
<gene>
    <name evidence="14" type="ORF">NA57DRAFT_11373</name>
</gene>